<keyword evidence="8" id="KW-1185">Reference proteome</keyword>
<feature type="chain" id="PRO_5020611559" evidence="5">
    <location>
        <begin position="23"/>
        <end position="531"/>
    </location>
</feature>
<sequence>MITDWRSAFSVLAVCVAVMVLAGCGDHSDDHGHDHGDAGHGEEAHEPDSEGRPSAVVTRYNDDTELFLEYPALVAGEGSRFAVHLSRLEQYDPVTEGELTVTLEKNGEVVAGFRVSRPTRDGLYTPTIEPRDAGTFDLKIAWKNDERSSEHIIPDVRVYADPESVPEQLGDSPEGEIQFTKEQQWRVPFHTTTVGERRLRESVPATGYLRALPGRDRRVHAPVPGRVQPPEDGWPEPGQRVEADTVVARLVPRLGVGTDVGSLRLAVEEAEGQVRLARRERRRLEGLFEKEAIPQRRVIEARVEARVAEAGLKAARQRLEAYQQGDEPVEAAAMVPVMAGTAGTVAEVMTGPGSYLDEGEPMLRVVDRQRLRLEARVSESEALEQPAGAWYTPAGSDQRFTVDPDNGARLVSAGELIDASSRTRSVIFELSNEANHRVGTAAKVRVWNGDSKRALAVPVSAVQRESGETVVYLANGGETFERRVVNLGIRAGDYVAVRRGLEDGDRVVVDGSYLVRLAASGGGDAGHGHTH</sequence>
<feature type="compositionally biased region" description="Basic and acidic residues" evidence="4">
    <location>
        <begin position="31"/>
        <end position="51"/>
    </location>
</feature>
<evidence type="ECO:0000313" key="7">
    <source>
        <dbReference type="EMBL" id="TDT43917.1"/>
    </source>
</evidence>
<dbReference type="EMBL" id="SOAX01000001">
    <property type="protein sequence ID" value="TDT43917.1"/>
    <property type="molecule type" value="Genomic_DNA"/>
</dbReference>
<evidence type="ECO:0000256" key="5">
    <source>
        <dbReference type="SAM" id="SignalP"/>
    </source>
</evidence>
<dbReference type="Proteomes" id="UP000295830">
    <property type="component" value="Unassembled WGS sequence"/>
</dbReference>
<dbReference type="InterPro" id="IPR006143">
    <property type="entry name" value="RND_pump_MFP"/>
</dbReference>
<dbReference type="Gene3D" id="1.10.287.470">
    <property type="entry name" value="Helix hairpin bin"/>
    <property type="match status" value="1"/>
</dbReference>
<dbReference type="GO" id="GO:0015679">
    <property type="term" value="P:plasma membrane copper ion transport"/>
    <property type="evidence" value="ECO:0007669"/>
    <property type="project" value="TreeGrafter"/>
</dbReference>
<feature type="region of interest" description="Disordered" evidence="4">
    <location>
        <begin position="219"/>
        <end position="238"/>
    </location>
</feature>
<name>A0A4R7K1M7_9GAMM</name>
<gene>
    <name evidence="7" type="ORF">DES49_0016</name>
</gene>
<evidence type="ECO:0000256" key="1">
    <source>
        <dbReference type="ARBA" id="ARBA00009477"/>
    </source>
</evidence>
<evidence type="ECO:0000313" key="8">
    <source>
        <dbReference type="Proteomes" id="UP000295830"/>
    </source>
</evidence>
<dbReference type="Gene3D" id="2.40.30.170">
    <property type="match status" value="1"/>
</dbReference>
<comment type="similarity">
    <text evidence="1">Belongs to the membrane fusion protein (MFP) (TC 8.A.1) family.</text>
</comment>
<feature type="signal peptide" evidence="5">
    <location>
        <begin position="1"/>
        <end position="22"/>
    </location>
</feature>
<feature type="domain" description="CzcB-like C-terminal circularly permuted SH3-like" evidence="6">
    <location>
        <begin position="455"/>
        <end position="515"/>
    </location>
</feature>
<dbReference type="GO" id="GO:0022857">
    <property type="term" value="F:transmembrane transporter activity"/>
    <property type="evidence" value="ECO:0007669"/>
    <property type="project" value="InterPro"/>
</dbReference>
<dbReference type="GO" id="GO:0016020">
    <property type="term" value="C:membrane"/>
    <property type="evidence" value="ECO:0007669"/>
    <property type="project" value="InterPro"/>
</dbReference>
<evidence type="ECO:0000256" key="4">
    <source>
        <dbReference type="SAM" id="MobiDB-lite"/>
    </source>
</evidence>
<dbReference type="PANTHER" id="PTHR30097">
    <property type="entry name" value="CATION EFFLUX SYSTEM PROTEIN CUSB"/>
    <property type="match status" value="1"/>
</dbReference>
<dbReference type="GO" id="GO:0046914">
    <property type="term" value="F:transition metal ion binding"/>
    <property type="evidence" value="ECO:0007669"/>
    <property type="project" value="TreeGrafter"/>
</dbReference>
<dbReference type="InterPro" id="IPR058649">
    <property type="entry name" value="CzcB_C"/>
</dbReference>
<dbReference type="PANTHER" id="PTHR30097:SF15">
    <property type="entry name" value="CATION EFFLUX SYSTEM PROTEIN CUSB"/>
    <property type="match status" value="1"/>
</dbReference>
<keyword evidence="5" id="KW-0732">Signal</keyword>
<evidence type="ECO:0000256" key="2">
    <source>
        <dbReference type="ARBA" id="ARBA00022448"/>
    </source>
</evidence>
<keyword evidence="2" id="KW-0813">Transport</keyword>
<accession>A0A4R7K1M7</accession>
<dbReference type="NCBIfam" id="TIGR01730">
    <property type="entry name" value="RND_mfp"/>
    <property type="match status" value="1"/>
</dbReference>
<dbReference type="RefSeq" id="WP_166645939.1">
    <property type="nucleotide sequence ID" value="NZ_SOAX01000001.1"/>
</dbReference>
<dbReference type="Gene3D" id="2.40.420.20">
    <property type="match status" value="1"/>
</dbReference>
<proteinExistence type="inferred from homology"/>
<comment type="caution">
    <text evidence="7">The sequence shown here is derived from an EMBL/GenBank/DDBJ whole genome shotgun (WGS) entry which is preliminary data.</text>
</comment>
<organism evidence="7 8">
    <name type="scientific">Halospina denitrificans</name>
    <dbReference type="NCBI Taxonomy" id="332522"/>
    <lineage>
        <taxon>Bacteria</taxon>
        <taxon>Pseudomonadati</taxon>
        <taxon>Pseudomonadota</taxon>
        <taxon>Gammaproteobacteria</taxon>
        <taxon>Halospina</taxon>
    </lineage>
</organism>
<dbReference type="AlphaFoldDB" id="A0A4R7K1M7"/>
<dbReference type="GO" id="GO:0060003">
    <property type="term" value="P:copper ion export"/>
    <property type="evidence" value="ECO:0007669"/>
    <property type="project" value="TreeGrafter"/>
</dbReference>
<evidence type="ECO:0000259" key="6">
    <source>
        <dbReference type="Pfam" id="PF25975"/>
    </source>
</evidence>
<dbReference type="SUPFAM" id="SSF111369">
    <property type="entry name" value="HlyD-like secretion proteins"/>
    <property type="match status" value="1"/>
</dbReference>
<protein>
    <submittedName>
        <fullName evidence="7">RND family efflux transporter MFP subunit</fullName>
    </submittedName>
</protein>
<dbReference type="PROSITE" id="PS51257">
    <property type="entry name" value="PROKAR_LIPOPROTEIN"/>
    <property type="match status" value="1"/>
</dbReference>
<dbReference type="Gene3D" id="2.40.50.100">
    <property type="match status" value="1"/>
</dbReference>
<feature type="coiled-coil region" evidence="3">
    <location>
        <begin position="260"/>
        <end position="287"/>
    </location>
</feature>
<dbReference type="GO" id="GO:0030288">
    <property type="term" value="C:outer membrane-bounded periplasmic space"/>
    <property type="evidence" value="ECO:0007669"/>
    <property type="project" value="TreeGrafter"/>
</dbReference>
<evidence type="ECO:0000256" key="3">
    <source>
        <dbReference type="SAM" id="Coils"/>
    </source>
</evidence>
<keyword evidence="3" id="KW-0175">Coiled coil</keyword>
<feature type="region of interest" description="Disordered" evidence="4">
    <location>
        <begin position="31"/>
        <end position="54"/>
    </location>
</feature>
<dbReference type="Pfam" id="PF25975">
    <property type="entry name" value="CzcB_C"/>
    <property type="match status" value="1"/>
</dbReference>
<reference evidence="7 8" key="1">
    <citation type="submission" date="2019-03" db="EMBL/GenBank/DDBJ databases">
        <title>Genomic Encyclopedia of Type Strains, Phase IV (KMG-IV): sequencing the most valuable type-strain genomes for metagenomic binning, comparative biology and taxonomic classification.</title>
        <authorList>
            <person name="Goeker M."/>
        </authorList>
    </citation>
    <scope>NUCLEOTIDE SEQUENCE [LARGE SCALE GENOMIC DNA]</scope>
    <source>
        <strain evidence="7 8">DSM 15505</strain>
    </source>
</reference>
<dbReference type="InterPro" id="IPR051909">
    <property type="entry name" value="MFP_Cation_Efflux"/>
</dbReference>